<evidence type="ECO:0000313" key="3">
    <source>
        <dbReference type="Proteomes" id="UP000295504"/>
    </source>
</evidence>
<dbReference type="AlphaFoldDB" id="A0A4R2UJG1"/>
<dbReference type="RefSeq" id="WP_132847114.1">
    <property type="nucleotide sequence ID" value="NZ_CP058648.1"/>
</dbReference>
<protein>
    <submittedName>
        <fullName evidence="2">Uncharacterized protein</fullName>
    </submittedName>
</protein>
<comment type="caution">
    <text evidence="2">The sequence shown here is derived from an EMBL/GenBank/DDBJ whole genome shotgun (WGS) entry which is preliminary data.</text>
</comment>
<keyword evidence="1" id="KW-0175">Coiled coil</keyword>
<sequence length="148" mass="17412">MMQYQKANHNFIPKENTEAQSNEIDENINIKEDTLELSMTENSSLKEENKKLQIEIAGLKNRLEELELLLVRKDNEVSSLIKEYNEYIEFQNNPNEFKELKANINEVDTMKNQITSLSEENETLKSQVESYKTHIQYLYLILLILAII</sequence>
<evidence type="ECO:0000256" key="1">
    <source>
        <dbReference type="SAM" id="Coils"/>
    </source>
</evidence>
<organism evidence="2 3">
    <name type="scientific">Serpentinicella alkaliphila</name>
    <dbReference type="NCBI Taxonomy" id="1734049"/>
    <lineage>
        <taxon>Bacteria</taxon>
        <taxon>Bacillati</taxon>
        <taxon>Bacillota</taxon>
        <taxon>Clostridia</taxon>
        <taxon>Peptostreptococcales</taxon>
        <taxon>Natronincolaceae</taxon>
        <taxon>Serpentinicella</taxon>
    </lineage>
</organism>
<gene>
    <name evidence="2" type="ORF">EDD79_100116</name>
</gene>
<feature type="coiled-coil region" evidence="1">
    <location>
        <begin position="14"/>
        <end position="134"/>
    </location>
</feature>
<evidence type="ECO:0000313" key="2">
    <source>
        <dbReference type="EMBL" id="TCQ07933.1"/>
    </source>
</evidence>
<proteinExistence type="predicted"/>
<keyword evidence="3" id="KW-1185">Reference proteome</keyword>
<dbReference type="Proteomes" id="UP000295504">
    <property type="component" value="Unassembled WGS sequence"/>
</dbReference>
<accession>A0A4R2UJG1</accession>
<reference evidence="2 3" key="1">
    <citation type="submission" date="2019-03" db="EMBL/GenBank/DDBJ databases">
        <title>Genomic Encyclopedia of Type Strains, Phase IV (KMG-IV): sequencing the most valuable type-strain genomes for metagenomic binning, comparative biology and taxonomic classification.</title>
        <authorList>
            <person name="Goeker M."/>
        </authorList>
    </citation>
    <scope>NUCLEOTIDE SEQUENCE [LARGE SCALE GENOMIC DNA]</scope>
    <source>
        <strain evidence="2 3">DSM 100013</strain>
    </source>
</reference>
<dbReference type="EMBL" id="SLYC01000001">
    <property type="protein sequence ID" value="TCQ07933.1"/>
    <property type="molecule type" value="Genomic_DNA"/>
</dbReference>
<name>A0A4R2UJG1_9FIRM</name>